<organism evidence="1 2">
    <name type="scientific">Paenibacillus haidiansis</name>
    <dbReference type="NCBI Taxonomy" id="1574488"/>
    <lineage>
        <taxon>Bacteria</taxon>
        <taxon>Bacillati</taxon>
        <taxon>Bacillota</taxon>
        <taxon>Bacilli</taxon>
        <taxon>Bacillales</taxon>
        <taxon>Paenibacillaceae</taxon>
        <taxon>Paenibacillus</taxon>
    </lineage>
</organism>
<proteinExistence type="predicted"/>
<sequence length="59" mass="6700">MDKNNNEEKQGFEIVKINTLSMEELSKLKIEDLWIFKPGEGEADPTVTRLCGCRNVCIA</sequence>
<keyword evidence="2" id="KW-1185">Reference proteome</keyword>
<gene>
    <name evidence="1" type="ORF">V3851_02995</name>
</gene>
<evidence type="ECO:0008006" key="3">
    <source>
        <dbReference type="Google" id="ProtNLM"/>
    </source>
</evidence>
<reference evidence="1 2" key="1">
    <citation type="submission" date="2024-02" db="EMBL/GenBank/DDBJ databases">
        <title>A nitrogen-fixing paenibacillus bacterium.</title>
        <authorList>
            <person name="Zhang W.L."/>
            <person name="Chen S.F."/>
        </authorList>
    </citation>
    <scope>NUCLEOTIDE SEQUENCE [LARGE SCALE GENOMIC DNA]</scope>
    <source>
        <strain evidence="1 2">M1</strain>
    </source>
</reference>
<protein>
    <recommendedName>
        <fullName evidence="3">Lantibiotic</fullName>
    </recommendedName>
</protein>
<accession>A0ABU7VN40</accession>
<evidence type="ECO:0000313" key="2">
    <source>
        <dbReference type="Proteomes" id="UP001306950"/>
    </source>
</evidence>
<dbReference type="RefSeq" id="WP_331844987.1">
    <property type="nucleotide sequence ID" value="NZ_JAZHPZ010000001.1"/>
</dbReference>
<name>A0ABU7VN40_9BACL</name>
<dbReference type="Proteomes" id="UP001306950">
    <property type="component" value="Unassembled WGS sequence"/>
</dbReference>
<evidence type="ECO:0000313" key="1">
    <source>
        <dbReference type="EMBL" id="MEF2964783.1"/>
    </source>
</evidence>
<comment type="caution">
    <text evidence="1">The sequence shown here is derived from an EMBL/GenBank/DDBJ whole genome shotgun (WGS) entry which is preliminary data.</text>
</comment>
<dbReference type="EMBL" id="JAZHPZ010000001">
    <property type="protein sequence ID" value="MEF2964783.1"/>
    <property type="molecule type" value="Genomic_DNA"/>
</dbReference>